<reference evidence="4 5" key="1">
    <citation type="submission" date="2021-03" db="EMBL/GenBank/DDBJ databases">
        <title>Sequencing the genomes of 1000 actinobacteria strains.</title>
        <authorList>
            <person name="Klenk H.-P."/>
        </authorList>
    </citation>
    <scope>NUCLEOTIDE SEQUENCE [LARGE SCALE GENOMIC DNA]</scope>
    <source>
        <strain evidence="4 5">DSM 45256</strain>
    </source>
</reference>
<accession>A0ABS4W6Y1</accession>
<feature type="domain" description="ANTAR" evidence="3">
    <location>
        <begin position="164"/>
        <end position="225"/>
    </location>
</feature>
<keyword evidence="2" id="KW-0804">Transcription</keyword>
<comment type="caution">
    <text evidence="4">The sequence shown here is derived from an EMBL/GenBank/DDBJ whole genome shotgun (WGS) entry which is preliminary data.</text>
</comment>
<dbReference type="RefSeq" id="WP_307862827.1">
    <property type="nucleotide sequence ID" value="NZ_JAGINU010000004.1"/>
</dbReference>
<dbReference type="Gene3D" id="3.30.450.40">
    <property type="match status" value="1"/>
</dbReference>
<evidence type="ECO:0000256" key="2">
    <source>
        <dbReference type="ARBA" id="ARBA00023163"/>
    </source>
</evidence>
<keyword evidence="1" id="KW-0805">Transcription regulation</keyword>
<dbReference type="PIRSF" id="PIRSF036625">
    <property type="entry name" value="GAF_ANTAR"/>
    <property type="match status" value="1"/>
</dbReference>
<evidence type="ECO:0000256" key="1">
    <source>
        <dbReference type="ARBA" id="ARBA00023015"/>
    </source>
</evidence>
<gene>
    <name evidence="4" type="ORF">JOF36_007719</name>
</gene>
<name>A0ABS4W6Y1_9PSEU</name>
<dbReference type="InterPro" id="IPR029016">
    <property type="entry name" value="GAF-like_dom_sf"/>
</dbReference>
<dbReference type="SUPFAM" id="SSF55781">
    <property type="entry name" value="GAF domain-like"/>
    <property type="match status" value="1"/>
</dbReference>
<proteinExistence type="predicted"/>
<protein>
    <recommendedName>
        <fullName evidence="3">ANTAR domain-containing protein</fullName>
    </recommendedName>
</protein>
<dbReference type="EMBL" id="JAGINU010000004">
    <property type="protein sequence ID" value="MBP2371946.1"/>
    <property type="molecule type" value="Genomic_DNA"/>
</dbReference>
<dbReference type="InterPro" id="IPR012074">
    <property type="entry name" value="GAF_ANTAR"/>
</dbReference>
<evidence type="ECO:0000313" key="5">
    <source>
        <dbReference type="Proteomes" id="UP001519295"/>
    </source>
</evidence>
<sequence>MDRQRRQQLWREVLAAGGATGSDGCAHAVCVACVAELASVDAAALSLRTASRSEELHGASDEWAARLEQLQYTLGEGPGMEALTAEEPVLIDTLSEQAARWPGFVGEAGQAGLGAVFAFALRAGAIRVGTLTLYRRRPGGLGVSEALDAAVLAELAAAVVIDQFARAQRAGRDAPRPLVSYQDVHIATGMLAARLGLSLDDAFTRLRAHAYGQDRSILELAHDLVHRRIDLDQLAE</sequence>
<dbReference type="SMART" id="SM01012">
    <property type="entry name" value="ANTAR"/>
    <property type="match status" value="1"/>
</dbReference>
<dbReference type="Gene3D" id="1.10.10.10">
    <property type="entry name" value="Winged helix-like DNA-binding domain superfamily/Winged helix DNA-binding domain"/>
    <property type="match status" value="1"/>
</dbReference>
<dbReference type="Pfam" id="PF03861">
    <property type="entry name" value="ANTAR"/>
    <property type="match status" value="1"/>
</dbReference>
<dbReference type="Proteomes" id="UP001519295">
    <property type="component" value="Unassembled WGS sequence"/>
</dbReference>
<keyword evidence="5" id="KW-1185">Reference proteome</keyword>
<dbReference type="PROSITE" id="PS50921">
    <property type="entry name" value="ANTAR"/>
    <property type="match status" value="1"/>
</dbReference>
<organism evidence="4 5">
    <name type="scientific">Pseudonocardia parietis</name>
    <dbReference type="NCBI Taxonomy" id="570936"/>
    <lineage>
        <taxon>Bacteria</taxon>
        <taxon>Bacillati</taxon>
        <taxon>Actinomycetota</taxon>
        <taxon>Actinomycetes</taxon>
        <taxon>Pseudonocardiales</taxon>
        <taxon>Pseudonocardiaceae</taxon>
        <taxon>Pseudonocardia</taxon>
    </lineage>
</organism>
<evidence type="ECO:0000259" key="3">
    <source>
        <dbReference type="PROSITE" id="PS50921"/>
    </source>
</evidence>
<dbReference type="InterPro" id="IPR036388">
    <property type="entry name" value="WH-like_DNA-bd_sf"/>
</dbReference>
<evidence type="ECO:0000313" key="4">
    <source>
        <dbReference type="EMBL" id="MBP2371946.1"/>
    </source>
</evidence>
<dbReference type="InterPro" id="IPR005561">
    <property type="entry name" value="ANTAR"/>
</dbReference>